<organism evidence="2 3">
    <name type="scientific">Bicyclus anynana</name>
    <name type="common">Squinting bush brown butterfly</name>
    <dbReference type="NCBI Taxonomy" id="110368"/>
    <lineage>
        <taxon>Eukaryota</taxon>
        <taxon>Metazoa</taxon>
        <taxon>Ecdysozoa</taxon>
        <taxon>Arthropoda</taxon>
        <taxon>Hexapoda</taxon>
        <taxon>Insecta</taxon>
        <taxon>Pterygota</taxon>
        <taxon>Neoptera</taxon>
        <taxon>Endopterygota</taxon>
        <taxon>Lepidoptera</taxon>
        <taxon>Glossata</taxon>
        <taxon>Ditrysia</taxon>
        <taxon>Papilionoidea</taxon>
        <taxon>Nymphalidae</taxon>
        <taxon>Satyrinae</taxon>
        <taxon>Satyrini</taxon>
        <taxon>Mycalesina</taxon>
        <taxon>Bicyclus</taxon>
    </lineage>
</organism>
<gene>
    <name evidence="3" type="primary">LOC112046359</name>
</gene>
<dbReference type="GeneID" id="112046359"/>
<protein>
    <submittedName>
        <fullName evidence="3">Uncharacterized protein LOC112046359 isoform X2</fullName>
    </submittedName>
</protein>
<proteinExistence type="predicted"/>
<keyword evidence="1" id="KW-0732">Signal</keyword>
<evidence type="ECO:0000256" key="1">
    <source>
        <dbReference type="SAM" id="SignalP"/>
    </source>
</evidence>
<dbReference type="Proteomes" id="UP001652582">
    <property type="component" value="Chromosome Z"/>
</dbReference>
<keyword evidence="2" id="KW-1185">Reference proteome</keyword>
<feature type="signal peptide" evidence="1">
    <location>
        <begin position="1"/>
        <end position="24"/>
    </location>
</feature>
<evidence type="ECO:0000313" key="2">
    <source>
        <dbReference type="Proteomes" id="UP001652582"/>
    </source>
</evidence>
<evidence type="ECO:0000313" key="3">
    <source>
        <dbReference type="RefSeq" id="XP_052746623.1"/>
    </source>
</evidence>
<name>A0ABM3M566_BICAN</name>
<reference evidence="3" key="1">
    <citation type="submission" date="2025-08" db="UniProtKB">
        <authorList>
            <consortium name="RefSeq"/>
        </authorList>
    </citation>
    <scope>IDENTIFICATION</scope>
</reference>
<feature type="chain" id="PRO_5046018658" evidence="1">
    <location>
        <begin position="25"/>
        <end position="154"/>
    </location>
</feature>
<dbReference type="RefSeq" id="XP_052746623.1">
    <property type="nucleotide sequence ID" value="XM_052890663.1"/>
</dbReference>
<sequence length="154" mass="17918">MDCRSVLLFCLAVFLAILVTNTEGRTKKVVIHVPYKVKKIKHTHTVYKTVHHHHTHHDHLDHLEHLDHFEHLDHLPPADEHEHFHHMHLLDDAPIKSHTQPVPAIDIPEFLPDGPLNLPLELNNIPRDIPGIPKRLAIPLFRRDDKTLAYFPMT</sequence>
<accession>A0ABM3M566</accession>